<dbReference type="PRINTS" id="PR00038">
    <property type="entry name" value="HTHLUXR"/>
</dbReference>
<dbReference type="PANTHER" id="PTHR16305">
    <property type="entry name" value="TESTICULAR SOLUBLE ADENYLYL CYCLASE"/>
    <property type="match status" value="1"/>
</dbReference>
<feature type="domain" description="HTH luxR-type" evidence="3">
    <location>
        <begin position="861"/>
        <end position="926"/>
    </location>
</feature>
<evidence type="ECO:0000256" key="2">
    <source>
        <dbReference type="ARBA" id="ARBA00022840"/>
    </source>
</evidence>
<dbReference type="Gene3D" id="3.40.50.300">
    <property type="entry name" value="P-loop containing nucleotide triphosphate hydrolases"/>
    <property type="match status" value="1"/>
</dbReference>
<dbReference type="RefSeq" id="WP_145853434.1">
    <property type="nucleotide sequence ID" value="NZ_RPFW01000002.1"/>
</dbReference>
<dbReference type="Gene3D" id="1.10.10.10">
    <property type="entry name" value="Winged helix-like DNA-binding domain superfamily/Winged helix DNA-binding domain"/>
    <property type="match status" value="1"/>
</dbReference>
<dbReference type="GO" id="GO:0003677">
    <property type="term" value="F:DNA binding"/>
    <property type="evidence" value="ECO:0007669"/>
    <property type="project" value="InterPro"/>
</dbReference>
<protein>
    <submittedName>
        <fullName evidence="4">LuxR family transcriptional regulator</fullName>
    </submittedName>
</protein>
<dbReference type="PROSITE" id="PS50043">
    <property type="entry name" value="HTH_LUXR_2"/>
    <property type="match status" value="1"/>
</dbReference>
<keyword evidence="2" id="KW-0067">ATP-binding</keyword>
<dbReference type="InterPro" id="IPR000792">
    <property type="entry name" value="Tscrpt_reg_LuxR_C"/>
</dbReference>
<dbReference type="GO" id="GO:0005524">
    <property type="term" value="F:ATP binding"/>
    <property type="evidence" value="ECO:0007669"/>
    <property type="project" value="UniProtKB-KW"/>
</dbReference>
<dbReference type="Proteomes" id="UP000460272">
    <property type="component" value="Unassembled WGS sequence"/>
</dbReference>
<dbReference type="SMART" id="SM00421">
    <property type="entry name" value="HTH_LUXR"/>
    <property type="match status" value="1"/>
</dbReference>
<proteinExistence type="predicted"/>
<dbReference type="GO" id="GO:0005737">
    <property type="term" value="C:cytoplasm"/>
    <property type="evidence" value="ECO:0007669"/>
    <property type="project" value="TreeGrafter"/>
</dbReference>
<gene>
    <name evidence="4" type="ORF">EAS64_14680</name>
</gene>
<comment type="caution">
    <text evidence="4">The sequence shown here is derived from an EMBL/GenBank/DDBJ whole genome shotgun (WGS) entry which is preliminary data.</text>
</comment>
<dbReference type="SUPFAM" id="SSF52540">
    <property type="entry name" value="P-loop containing nucleoside triphosphate hydrolases"/>
    <property type="match status" value="1"/>
</dbReference>
<keyword evidence="1" id="KW-0547">Nucleotide-binding</keyword>
<keyword evidence="5" id="KW-1185">Reference proteome</keyword>
<dbReference type="EMBL" id="RPFW01000002">
    <property type="protein sequence ID" value="TVZ05734.1"/>
    <property type="molecule type" value="Genomic_DNA"/>
</dbReference>
<dbReference type="CDD" id="cd06170">
    <property type="entry name" value="LuxR_C_like"/>
    <property type="match status" value="1"/>
</dbReference>
<evidence type="ECO:0000256" key="1">
    <source>
        <dbReference type="ARBA" id="ARBA00022741"/>
    </source>
</evidence>
<dbReference type="GO" id="GO:0004016">
    <property type="term" value="F:adenylate cyclase activity"/>
    <property type="evidence" value="ECO:0007669"/>
    <property type="project" value="TreeGrafter"/>
</dbReference>
<evidence type="ECO:0000313" key="4">
    <source>
        <dbReference type="EMBL" id="TVZ05734.1"/>
    </source>
</evidence>
<dbReference type="AlphaFoldDB" id="A0A6P2C2Y0"/>
<dbReference type="InterPro" id="IPR041664">
    <property type="entry name" value="AAA_16"/>
</dbReference>
<dbReference type="GO" id="GO:0006355">
    <property type="term" value="P:regulation of DNA-templated transcription"/>
    <property type="evidence" value="ECO:0007669"/>
    <property type="project" value="InterPro"/>
</dbReference>
<dbReference type="Pfam" id="PF00196">
    <property type="entry name" value="GerE"/>
    <property type="match status" value="1"/>
</dbReference>
<sequence length="931" mass="97530">MDVGGIFVGRARELDLLSARLDDARGGRGQLVLVTGEPGIGKTRLAEELGRHAEAIGVPLGWGRANDDEGSPPYWIFRQLAGSAGRAMPGLLTGGAGDGGPGDGGSAEARFEAFEALADDLRAAAAAQGLLLVLDDLQWADAASLALLVHLAREIGRSRLMIVATYRDTETTGRAALSSALPALARESSLTRVRLVGLTQAEVQRQLNLVTGTSVPPELAVLVSRRTGGNPFFVAELGRLAGSAGQALPDAVLDTLRARLARLSGPCRQLIATAATLGSELDPATLAEVSERPVAQVLADLDEAAAAGVVVCPDGWRFGHDLIREAARLDLPTAARLTAHARLAACLESRADATSRTPEIAYHWLESLPLGDPARACQWAERAADQALGQLAWERAAALYRRARETGARLPAADRTRLLRRQGISHLRGGDVQAGSAALTAAAEAAREAGDSAALGEVALAIEGLSDPWGSFRGGRLAGEALAGLPPGDTPLRARLLALQAGEAVVAGGVDPGRVSAEALAMAERLDDGQVLRSALRSRQMARSGPDGVAERLGLGSRMLALGKADDDDDTMLWGRLWRFDALVMLGRLDEAEAELGPMLALTGRLQRPLARWHYLRSKAAMDLARGRFDAATSAAQESLALVEGRVHDALPGVSVIVLTVIAGLTGRDELVSDQMLEVFARDAPRFVSALLSAHWLRHGDRERARRDYAAIPASDIPVPALLSVAAALVELTAEFGPSATAEHAAATLRLYPDLFVTGGAGAIVVSGSVRTFLGIAAAAAGRPDDAVRELRLGIAADDQAGTPPFAALARFELARVLASRRRPGDVEEASALAASVAATAGQLGMAPLRARAHALAASLRGDMPGPLTRREREVAAHVAQGLTNKQVAALMHISERTAESHVQHILGKLGLANRTHIATWATDGLRADQP</sequence>
<name>A0A6P2C2Y0_9ACTN</name>
<organism evidence="4 5">
    <name type="scientific">Trebonia kvetii</name>
    <dbReference type="NCBI Taxonomy" id="2480626"/>
    <lineage>
        <taxon>Bacteria</taxon>
        <taxon>Bacillati</taxon>
        <taxon>Actinomycetota</taxon>
        <taxon>Actinomycetes</taxon>
        <taxon>Streptosporangiales</taxon>
        <taxon>Treboniaceae</taxon>
        <taxon>Trebonia</taxon>
    </lineage>
</organism>
<dbReference type="OrthoDB" id="3543649at2"/>
<accession>A0A6P2C2Y0</accession>
<evidence type="ECO:0000259" key="3">
    <source>
        <dbReference type="PROSITE" id="PS50043"/>
    </source>
</evidence>
<reference evidence="4 5" key="1">
    <citation type="submission" date="2018-11" db="EMBL/GenBank/DDBJ databases">
        <title>Trebonia kvetii gen.nov., sp.nov., a novel acidophilic actinobacterium, and proposal of the new actinobacterial family Treboniaceae fam. nov.</title>
        <authorList>
            <person name="Rapoport D."/>
            <person name="Sagova-Mareckova M."/>
            <person name="Sedlacek I."/>
            <person name="Provaznik J."/>
            <person name="Kralova S."/>
            <person name="Pavlinic D."/>
            <person name="Benes V."/>
            <person name="Kopecky J."/>
        </authorList>
    </citation>
    <scope>NUCLEOTIDE SEQUENCE [LARGE SCALE GENOMIC DNA]</scope>
    <source>
        <strain evidence="4 5">15Tr583</strain>
    </source>
</reference>
<dbReference type="InterPro" id="IPR027417">
    <property type="entry name" value="P-loop_NTPase"/>
</dbReference>
<dbReference type="SUPFAM" id="SSF46894">
    <property type="entry name" value="C-terminal effector domain of the bipartite response regulators"/>
    <property type="match status" value="1"/>
</dbReference>
<evidence type="ECO:0000313" key="5">
    <source>
        <dbReference type="Proteomes" id="UP000460272"/>
    </source>
</evidence>
<dbReference type="Pfam" id="PF13191">
    <property type="entry name" value="AAA_16"/>
    <property type="match status" value="1"/>
</dbReference>
<dbReference type="InterPro" id="IPR036388">
    <property type="entry name" value="WH-like_DNA-bd_sf"/>
</dbReference>
<dbReference type="InterPro" id="IPR016032">
    <property type="entry name" value="Sig_transdc_resp-reg_C-effctor"/>
</dbReference>
<dbReference type="PANTHER" id="PTHR16305:SF35">
    <property type="entry name" value="TRANSCRIPTIONAL ACTIVATOR DOMAIN"/>
    <property type="match status" value="1"/>
</dbReference>